<dbReference type="SMART" id="SM00506">
    <property type="entry name" value="A1pp"/>
    <property type="match status" value="1"/>
</dbReference>
<proteinExistence type="predicted"/>
<dbReference type="PANTHER" id="PTHR11106:SF27">
    <property type="entry name" value="MACRO DOMAIN-CONTAINING PROTEIN"/>
    <property type="match status" value="1"/>
</dbReference>
<sequence>MTQSPIAKRAATDEATLRRRIASIIKQDTGDITALPVEAIVCPTNSALQPGGGNTVSGQVHAKGGPMLTEACRQLHGCQPGEARLTKGFLLPAKYVIHTVGSRNNEKQVLANCYRHCLELCQHHRIRTVAIPCIATGAFGFDPEDACKIALRVVRAFLMMDIAFGRDSFDRIIFSTFSSNDTNVYRELLPIYFPGYS</sequence>
<dbReference type="AlphaFoldDB" id="A0A068RLR2"/>
<name>A0A068RLR2_9FUNG</name>
<dbReference type="STRING" id="1263082.A0A068RLR2"/>
<dbReference type="InterPro" id="IPR043472">
    <property type="entry name" value="Macro_dom-like"/>
</dbReference>
<evidence type="ECO:0000313" key="2">
    <source>
        <dbReference type="EMBL" id="CDH51108.1"/>
    </source>
</evidence>
<evidence type="ECO:0000313" key="3">
    <source>
        <dbReference type="Proteomes" id="UP000027586"/>
    </source>
</evidence>
<dbReference type="EMBL" id="CBTN010000008">
    <property type="protein sequence ID" value="CDH51108.1"/>
    <property type="molecule type" value="Genomic_DNA"/>
</dbReference>
<reference evidence="2" key="1">
    <citation type="submission" date="2013-08" db="EMBL/GenBank/DDBJ databases">
        <title>Gene expansion shapes genome architecture in the human pathogen Lichtheimia corymbifera: an evolutionary genomics analysis in the ancient terrestrial Mucorales (Mucoromycotina).</title>
        <authorList>
            <person name="Schwartze V.U."/>
            <person name="Winter S."/>
            <person name="Shelest E."/>
            <person name="Marcet-Houben M."/>
            <person name="Horn F."/>
            <person name="Wehner S."/>
            <person name="Hoffmann K."/>
            <person name="Riege K."/>
            <person name="Sammeth M."/>
            <person name="Nowrousian M."/>
            <person name="Valiante V."/>
            <person name="Linde J."/>
            <person name="Jacobsen I.D."/>
            <person name="Marz M."/>
            <person name="Brakhage A.A."/>
            <person name="Gabaldon T."/>
            <person name="Bocker S."/>
            <person name="Voigt K."/>
        </authorList>
    </citation>
    <scope>NUCLEOTIDE SEQUENCE [LARGE SCALE GENOMIC DNA]</scope>
    <source>
        <strain evidence="2">FSU 9682</strain>
    </source>
</reference>
<keyword evidence="3" id="KW-1185">Reference proteome</keyword>
<comment type="caution">
    <text evidence="2">The sequence shown here is derived from an EMBL/GenBank/DDBJ whole genome shotgun (WGS) entry which is preliminary data.</text>
</comment>
<dbReference type="VEuPathDB" id="FungiDB:LCOR_02759.1"/>
<dbReference type="Pfam" id="PF01661">
    <property type="entry name" value="Macro"/>
    <property type="match status" value="1"/>
</dbReference>
<dbReference type="Proteomes" id="UP000027586">
    <property type="component" value="Unassembled WGS sequence"/>
</dbReference>
<organism evidence="2 3">
    <name type="scientific">Lichtheimia corymbifera JMRC:FSU:9682</name>
    <dbReference type="NCBI Taxonomy" id="1263082"/>
    <lineage>
        <taxon>Eukaryota</taxon>
        <taxon>Fungi</taxon>
        <taxon>Fungi incertae sedis</taxon>
        <taxon>Mucoromycota</taxon>
        <taxon>Mucoromycotina</taxon>
        <taxon>Mucoromycetes</taxon>
        <taxon>Mucorales</taxon>
        <taxon>Lichtheimiaceae</taxon>
        <taxon>Lichtheimia</taxon>
    </lineage>
</organism>
<dbReference type="PROSITE" id="PS51154">
    <property type="entry name" value="MACRO"/>
    <property type="match status" value="1"/>
</dbReference>
<dbReference type="OrthoDB" id="6077599at2759"/>
<evidence type="ECO:0000259" key="1">
    <source>
        <dbReference type="PROSITE" id="PS51154"/>
    </source>
</evidence>
<dbReference type="InterPro" id="IPR002589">
    <property type="entry name" value="Macro_dom"/>
</dbReference>
<dbReference type="Gene3D" id="3.40.220.10">
    <property type="entry name" value="Leucine Aminopeptidase, subunit E, domain 1"/>
    <property type="match status" value="1"/>
</dbReference>
<dbReference type="SUPFAM" id="SSF52949">
    <property type="entry name" value="Macro domain-like"/>
    <property type="match status" value="1"/>
</dbReference>
<gene>
    <name evidence="2" type="ORF">LCOR_02759.1</name>
</gene>
<feature type="domain" description="Macro" evidence="1">
    <location>
        <begin position="12"/>
        <end position="193"/>
    </location>
</feature>
<dbReference type="PANTHER" id="PTHR11106">
    <property type="entry name" value="GANGLIOSIDE INDUCED DIFFERENTIATION ASSOCIATED PROTEIN 2-RELATED"/>
    <property type="match status" value="1"/>
</dbReference>
<accession>A0A068RLR2</accession>
<protein>
    <submittedName>
        <fullName evidence="2">Macro domain-containing protein 2</fullName>
    </submittedName>
</protein>